<accession>A0A0L0FK42</accession>
<dbReference type="InterPro" id="IPR003409">
    <property type="entry name" value="MORN"/>
</dbReference>
<dbReference type="RefSeq" id="XP_014151041.1">
    <property type="nucleotide sequence ID" value="XM_014295566.1"/>
</dbReference>
<evidence type="ECO:0000313" key="4">
    <source>
        <dbReference type="Proteomes" id="UP000054560"/>
    </source>
</evidence>
<reference evidence="3 4" key="1">
    <citation type="submission" date="2011-02" db="EMBL/GenBank/DDBJ databases">
        <title>The Genome Sequence of Sphaeroforma arctica JP610.</title>
        <authorList>
            <consortium name="The Broad Institute Genome Sequencing Platform"/>
            <person name="Russ C."/>
            <person name="Cuomo C."/>
            <person name="Young S.K."/>
            <person name="Zeng Q."/>
            <person name="Gargeya S."/>
            <person name="Alvarado L."/>
            <person name="Berlin A."/>
            <person name="Chapman S.B."/>
            <person name="Chen Z."/>
            <person name="Freedman E."/>
            <person name="Gellesch M."/>
            <person name="Goldberg J."/>
            <person name="Griggs A."/>
            <person name="Gujja S."/>
            <person name="Heilman E."/>
            <person name="Heiman D."/>
            <person name="Howarth C."/>
            <person name="Mehta T."/>
            <person name="Neiman D."/>
            <person name="Pearson M."/>
            <person name="Roberts A."/>
            <person name="Saif S."/>
            <person name="Shea T."/>
            <person name="Shenoy N."/>
            <person name="Sisk P."/>
            <person name="Stolte C."/>
            <person name="Sykes S."/>
            <person name="White J."/>
            <person name="Yandava C."/>
            <person name="Burger G."/>
            <person name="Gray M.W."/>
            <person name="Holland P.W.H."/>
            <person name="King N."/>
            <person name="Lang F.B.F."/>
            <person name="Roger A.J."/>
            <person name="Ruiz-Trillo I."/>
            <person name="Haas B."/>
            <person name="Nusbaum C."/>
            <person name="Birren B."/>
        </authorList>
    </citation>
    <scope>NUCLEOTIDE SEQUENCE [LARGE SCALE GENOMIC DNA]</scope>
    <source>
        <strain evidence="3 4">JP610</strain>
    </source>
</reference>
<evidence type="ECO:0000256" key="2">
    <source>
        <dbReference type="SAM" id="MobiDB-lite"/>
    </source>
</evidence>
<name>A0A0L0FK42_9EUKA</name>
<sequence>MIEVRRNNIPDENILSHLSEKDLHSKQVGSGFFRRLSFRKGKPTLNHIQTSGDKHTSDVSNESISNNVKSPNAIVNSITPPPTLWDSSCRPRPVNDPPGLRRNPIRRSASMHNKSAPSTGMARKREEYWLKQLNVPCGDTIATGSLEELRKADHNASYLAPPPLGQTNSDLGSSPRSQTSSIPIERRQTSPATIRQTSPNSVSIVDVQHRPLFARERPSSFHDNRRHSSCMDILNTPKRRSFYAGSGRISSVNDEFATIAESDTATVESQKTDNVVLHQSKSNSSCSSSSSLASHNCTYTPVMSGDNPEATAFKPLRFGDRSMYDGQIDPATKIFHGCGVIITSNQYYFGEWSRGSPCGLGVYVNVAEKYKYEGNFSMGFAEGFGRFVFMGSEPQYQYGLFEAGCLIESDPSCILKYRCAAADAADGARELMGSLLYGVSIECQNHVVALAKTTNQWKIETLRHRKPIPLLHIPFDSEGIAAVNIAYNTA</sequence>
<feature type="compositionally biased region" description="Polar residues" evidence="2">
    <location>
        <begin position="165"/>
        <end position="182"/>
    </location>
</feature>
<keyword evidence="1" id="KW-0677">Repeat</keyword>
<dbReference type="Pfam" id="PF02493">
    <property type="entry name" value="MORN"/>
    <property type="match status" value="2"/>
</dbReference>
<evidence type="ECO:0000313" key="3">
    <source>
        <dbReference type="EMBL" id="KNC77139.1"/>
    </source>
</evidence>
<dbReference type="Proteomes" id="UP000054560">
    <property type="component" value="Unassembled WGS sequence"/>
</dbReference>
<evidence type="ECO:0000256" key="1">
    <source>
        <dbReference type="ARBA" id="ARBA00022737"/>
    </source>
</evidence>
<keyword evidence="4" id="KW-1185">Reference proteome</keyword>
<dbReference type="SUPFAM" id="SSF82185">
    <property type="entry name" value="Histone H3 K4-specific methyltransferase SET7/9 N-terminal domain"/>
    <property type="match status" value="1"/>
</dbReference>
<feature type="region of interest" description="Disordered" evidence="2">
    <location>
        <begin position="156"/>
        <end position="200"/>
    </location>
</feature>
<dbReference type="SMART" id="SM00698">
    <property type="entry name" value="MORN"/>
    <property type="match status" value="2"/>
</dbReference>
<proteinExistence type="predicted"/>
<organism evidence="3 4">
    <name type="scientific">Sphaeroforma arctica JP610</name>
    <dbReference type="NCBI Taxonomy" id="667725"/>
    <lineage>
        <taxon>Eukaryota</taxon>
        <taxon>Ichthyosporea</taxon>
        <taxon>Ichthyophonida</taxon>
        <taxon>Sphaeroforma</taxon>
    </lineage>
</organism>
<feature type="compositionally biased region" description="Polar residues" evidence="2">
    <location>
        <begin position="58"/>
        <end position="78"/>
    </location>
</feature>
<gene>
    <name evidence="3" type="ORF">SARC_10391</name>
</gene>
<dbReference type="EMBL" id="KQ242828">
    <property type="protein sequence ID" value="KNC77139.1"/>
    <property type="molecule type" value="Genomic_DNA"/>
</dbReference>
<dbReference type="AlphaFoldDB" id="A0A0L0FK42"/>
<dbReference type="GeneID" id="25910895"/>
<feature type="compositionally biased region" description="Polar residues" evidence="2">
    <location>
        <begin position="189"/>
        <end position="200"/>
    </location>
</feature>
<protein>
    <submittedName>
        <fullName evidence="3">Uncharacterized protein</fullName>
    </submittedName>
</protein>
<feature type="region of interest" description="Disordered" evidence="2">
    <location>
        <begin position="44"/>
        <end position="123"/>
    </location>
</feature>